<feature type="transmembrane region" description="Helical" evidence="1">
    <location>
        <begin position="91"/>
        <end position="110"/>
    </location>
</feature>
<dbReference type="Proteomes" id="UP001501736">
    <property type="component" value="Unassembled WGS sequence"/>
</dbReference>
<dbReference type="RefSeq" id="WP_344718190.1">
    <property type="nucleotide sequence ID" value="NZ_BAAAYG010000003.1"/>
</dbReference>
<proteinExistence type="predicted"/>
<feature type="transmembrane region" description="Helical" evidence="1">
    <location>
        <begin position="63"/>
        <end position="85"/>
    </location>
</feature>
<evidence type="ECO:0000313" key="3">
    <source>
        <dbReference type="Proteomes" id="UP001501736"/>
    </source>
</evidence>
<reference evidence="3" key="1">
    <citation type="journal article" date="2019" name="Int. J. Syst. Evol. Microbiol.">
        <title>The Global Catalogue of Microorganisms (GCM) 10K type strain sequencing project: providing services to taxonomists for standard genome sequencing and annotation.</title>
        <authorList>
            <consortium name="The Broad Institute Genomics Platform"/>
            <consortium name="The Broad Institute Genome Sequencing Center for Infectious Disease"/>
            <person name="Wu L."/>
            <person name="Ma J."/>
        </authorList>
    </citation>
    <scope>NUCLEOTIDE SEQUENCE [LARGE SCALE GENOMIC DNA]</scope>
    <source>
        <strain evidence="3">JCM 11483</strain>
    </source>
</reference>
<name>A0ABP6R932_9MICC</name>
<feature type="transmembrane region" description="Helical" evidence="1">
    <location>
        <begin position="34"/>
        <end position="51"/>
    </location>
</feature>
<keyword evidence="3" id="KW-1185">Reference proteome</keyword>
<protein>
    <submittedName>
        <fullName evidence="2">Uncharacterized protein</fullName>
    </submittedName>
</protein>
<comment type="caution">
    <text evidence="2">The sequence shown here is derived from an EMBL/GenBank/DDBJ whole genome shotgun (WGS) entry which is preliminary data.</text>
</comment>
<keyword evidence="1" id="KW-0812">Transmembrane</keyword>
<keyword evidence="1" id="KW-1133">Transmembrane helix</keyword>
<evidence type="ECO:0000313" key="2">
    <source>
        <dbReference type="EMBL" id="GAA3281359.1"/>
    </source>
</evidence>
<gene>
    <name evidence="2" type="ORF">GCM10020260_06790</name>
</gene>
<accession>A0ABP6R932</accession>
<keyword evidence="1" id="KW-0472">Membrane</keyword>
<evidence type="ECO:0000256" key="1">
    <source>
        <dbReference type="SAM" id="Phobius"/>
    </source>
</evidence>
<dbReference type="EMBL" id="BAAAYG010000003">
    <property type="protein sequence ID" value="GAA3281359.1"/>
    <property type="molecule type" value="Genomic_DNA"/>
</dbReference>
<organism evidence="2 3">
    <name type="scientific">Nesterenkonia halobia</name>
    <dbReference type="NCBI Taxonomy" id="37922"/>
    <lineage>
        <taxon>Bacteria</taxon>
        <taxon>Bacillati</taxon>
        <taxon>Actinomycetota</taxon>
        <taxon>Actinomycetes</taxon>
        <taxon>Micrococcales</taxon>
        <taxon>Micrococcaceae</taxon>
        <taxon>Nesterenkonia</taxon>
    </lineage>
</organism>
<sequence>MSGPLITPASAWLLALIVGGLGAGAEALAGGSTLVGVVLPLACLALGLYLHQAPGQREKLERLPGGAWVLAAVVVLVLAGLVARWAMGQPAAAALLSAVALGGVVVPVVLTTRSGAAGGDSGEAPRGRG</sequence>